<organism evidence="2 3">
    <name type="scientific">Jeotgalibacillus haloalkalitolerans</name>
    <dbReference type="NCBI Taxonomy" id="3104292"/>
    <lineage>
        <taxon>Bacteria</taxon>
        <taxon>Bacillati</taxon>
        <taxon>Bacillota</taxon>
        <taxon>Bacilli</taxon>
        <taxon>Bacillales</taxon>
        <taxon>Caryophanaceae</taxon>
        <taxon>Jeotgalibacillus</taxon>
    </lineage>
</organism>
<dbReference type="InterPro" id="IPR017853">
    <property type="entry name" value="GH"/>
</dbReference>
<keyword evidence="2" id="KW-0326">Glycosidase</keyword>
<gene>
    <name evidence="2" type="ORF">UFB30_04230</name>
</gene>
<name>A0ABU5KKE7_9BACL</name>
<keyword evidence="3" id="KW-1185">Reference proteome</keyword>
<dbReference type="EC" id="3.2.1.-" evidence="2"/>
<proteinExistence type="inferred from homology"/>
<dbReference type="GO" id="GO:0016798">
    <property type="term" value="F:hydrolase activity, acting on glycosyl bonds"/>
    <property type="evidence" value="ECO:0007669"/>
    <property type="project" value="UniProtKB-KW"/>
</dbReference>
<dbReference type="RefSeq" id="WP_322420422.1">
    <property type="nucleotide sequence ID" value="NZ_JAXQNN010000001.1"/>
</dbReference>
<dbReference type="PANTHER" id="PTHR10353">
    <property type="entry name" value="GLYCOSYL HYDROLASE"/>
    <property type="match status" value="1"/>
</dbReference>
<dbReference type="Pfam" id="PF00232">
    <property type="entry name" value="Glyco_hydro_1"/>
    <property type="match status" value="1"/>
</dbReference>
<dbReference type="SUPFAM" id="SSF51445">
    <property type="entry name" value="(Trans)glycosidases"/>
    <property type="match status" value="1"/>
</dbReference>
<comment type="caution">
    <text evidence="2">The sequence shown here is derived from an EMBL/GenBank/DDBJ whole genome shotgun (WGS) entry which is preliminary data.</text>
</comment>
<evidence type="ECO:0000313" key="2">
    <source>
        <dbReference type="EMBL" id="MDZ5711416.1"/>
    </source>
</evidence>
<evidence type="ECO:0000256" key="1">
    <source>
        <dbReference type="RuleBase" id="RU003690"/>
    </source>
</evidence>
<dbReference type="PRINTS" id="PR00131">
    <property type="entry name" value="GLHYDRLASE1"/>
</dbReference>
<dbReference type="InterPro" id="IPR001360">
    <property type="entry name" value="Glyco_hydro_1"/>
</dbReference>
<evidence type="ECO:0000313" key="3">
    <source>
        <dbReference type="Proteomes" id="UP001292084"/>
    </source>
</evidence>
<protein>
    <submittedName>
        <fullName evidence="2">Glycoside hydrolase family 1 protein</fullName>
        <ecNumber evidence="2">3.2.1.-</ecNumber>
    </submittedName>
</protein>
<dbReference type="PANTHER" id="PTHR10353:SF139">
    <property type="entry name" value="6-PHOSPHO-BETA-GLUCOSIDASE GMUD"/>
    <property type="match status" value="1"/>
</dbReference>
<dbReference type="Proteomes" id="UP001292084">
    <property type="component" value="Unassembled WGS sequence"/>
</dbReference>
<sequence>MERRFPDGFWWGAASSAPQSEGALAEDGKAQTVWDAWFEREADRFFDHRGPVDAEGFFYRMKEDVALMKDCGLNSFRTSISWARLLPDGVHVSRKAVLFYREMLLELKQQGIEPVVNLYHFDLPLHLYEQGGWENRKTVEAFSFYANTVFEQLGDLADYWTTFNEPIVPVEMGYLNHYHLPAVYEPARACQAGYHTMIAHAEAVRVFRKVIPHGKIGMILNLMPNYPRTESPEDQEAAFYADLIFNRSFLDPSVKGVIPQELKELLKKEQISVDIQSGDDELIRQGKVDFLGVNYYQPRRVQEGDASADKLTDRYFLPYSWPGARINPHRGWEIYERGLYDISIRIRDEYCNIPWYVAENGMGVEGEKPDSKNRINDQYRIWFYEDHLAMLHKGIGEGSNCFGYHVWTFIDNWSWLNAYKNRYGLVHLDLESGRRIKKESAEWFKSLSASNVLTGGKHNDVSARR</sequence>
<dbReference type="EMBL" id="JAXQNN010000001">
    <property type="protein sequence ID" value="MDZ5711416.1"/>
    <property type="molecule type" value="Genomic_DNA"/>
</dbReference>
<comment type="similarity">
    <text evidence="1">Belongs to the glycosyl hydrolase 1 family.</text>
</comment>
<accession>A0ABU5KKE7</accession>
<reference evidence="2 3" key="1">
    <citation type="submission" date="2023-12" db="EMBL/GenBank/DDBJ databases">
        <title>Jeotgalibacillus haloalkaliphilus sp. nov., a novel salt-tolerant bacteria, isolated from the estuary of the Fenhe River into the Yellow River.</title>
        <authorList>
            <person name="Li Y."/>
        </authorList>
    </citation>
    <scope>NUCLEOTIDE SEQUENCE [LARGE SCALE GENOMIC DNA]</scope>
    <source>
        <strain evidence="2 3">HH7-29</strain>
    </source>
</reference>
<dbReference type="Gene3D" id="3.20.20.80">
    <property type="entry name" value="Glycosidases"/>
    <property type="match status" value="1"/>
</dbReference>
<keyword evidence="2" id="KW-0378">Hydrolase</keyword>